<name>A0A841QIX1_9PROT</name>
<dbReference type="AlphaFoldDB" id="A0A841QIX1"/>
<gene>
    <name evidence="3" type="ORF">HNR55_002546</name>
</gene>
<dbReference type="RefSeq" id="WP_166115842.1">
    <property type="nucleotide sequence ID" value="NZ_BAABDB010000042.1"/>
</dbReference>
<feature type="region of interest" description="Disordered" evidence="1">
    <location>
        <begin position="540"/>
        <end position="567"/>
    </location>
</feature>
<reference evidence="3 4" key="1">
    <citation type="submission" date="2020-08" db="EMBL/GenBank/DDBJ databases">
        <title>Genomic Encyclopedia of Type Strains, Phase IV (KMG-IV): sequencing the most valuable type-strain genomes for metagenomic binning, comparative biology and taxonomic classification.</title>
        <authorList>
            <person name="Goeker M."/>
        </authorList>
    </citation>
    <scope>NUCLEOTIDE SEQUENCE [LARGE SCALE GENOMIC DNA]</scope>
    <source>
        <strain evidence="3 4">DSM 4491</strain>
    </source>
</reference>
<proteinExistence type="predicted"/>
<accession>A0A841QIX1</accession>
<sequence length="567" mass="61581">MTNWLARLRGHSGANPAQGGGVRAATAAQRGKAGRMEPFLPHNPPAAAPSSTRPPTHPHTGHGGGKRRLGLSALSGFGGHALEEPSPTIQDRAAALFLPYQPPRGVRGAGAAALAMDEGLGAYASAQYGMVSSFVEQGLAFKGYPTLAAMMLRAEFRKPVEIIAREATRAWIRFRCNGVQADATQTAARLRAVEVEFQRLHVRDVVRRQIVHGLGFGVGHIWVGLRGVPLNDAGQAVPLCLTPHGMARGQLERLVNIDPIWTTPNSYNADNPLRADYYRPADWWVQGVLVNSSRLLSVVPFEVPDILKPAFNFGGLALPQMLETYVHNFLRTRQSVSDMVSNFATKILKTDMSGTMQSDTGVQYADIDAQSVTARVAAMNAWQSNNGTFVLDRESEDFDIKSAPLSGLAELQAQSQEFMAGIPGIPLVKLFGIQPQGLNASSQGEIRVFYDEIAAFQEAHMAPVLRALFHHVQLNLWGRIDPDLDFEFVPLWQMSEQEAAAVEKTKTDMDTANILSGKITPHEARAREAADAQSLYRTAGLAHPMPGGGPDADFVKTPQAKRAEQHE</sequence>
<evidence type="ECO:0000313" key="4">
    <source>
        <dbReference type="Proteomes" id="UP000578000"/>
    </source>
</evidence>
<dbReference type="Proteomes" id="UP000578000">
    <property type="component" value="Unassembled WGS sequence"/>
</dbReference>
<feature type="domain" description="Anti-CBASS protein Acb1-like N-terminal" evidence="2">
    <location>
        <begin position="147"/>
        <end position="511"/>
    </location>
</feature>
<evidence type="ECO:0000259" key="2">
    <source>
        <dbReference type="Pfam" id="PF06381"/>
    </source>
</evidence>
<dbReference type="EMBL" id="JACHIE010000012">
    <property type="protein sequence ID" value="MBB6457942.1"/>
    <property type="molecule type" value="Genomic_DNA"/>
</dbReference>
<keyword evidence="4" id="KW-1185">Reference proteome</keyword>
<protein>
    <recommendedName>
        <fullName evidence="2">Anti-CBASS protein Acb1-like N-terminal domain-containing protein</fullName>
    </recommendedName>
</protein>
<dbReference type="Pfam" id="PF06381">
    <property type="entry name" value="Phage_portal_3"/>
    <property type="match status" value="1"/>
</dbReference>
<dbReference type="InterPro" id="IPR024459">
    <property type="entry name" value="Acb1-like_N"/>
</dbReference>
<feature type="region of interest" description="Disordered" evidence="1">
    <location>
        <begin position="1"/>
        <end position="70"/>
    </location>
</feature>
<organism evidence="3 4">
    <name type="scientific">Acetobacter lovaniensis</name>
    <dbReference type="NCBI Taxonomy" id="104100"/>
    <lineage>
        <taxon>Bacteria</taxon>
        <taxon>Pseudomonadati</taxon>
        <taxon>Pseudomonadota</taxon>
        <taxon>Alphaproteobacteria</taxon>
        <taxon>Acetobacterales</taxon>
        <taxon>Acetobacteraceae</taxon>
        <taxon>Acetobacter</taxon>
    </lineage>
</organism>
<evidence type="ECO:0000313" key="3">
    <source>
        <dbReference type="EMBL" id="MBB6457942.1"/>
    </source>
</evidence>
<comment type="caution">
    <text evidence="3">The sequence shown here is derived from an EMBL/GenBank/DDBJ whole genome shotgun (WGS) entry which is preliminary data.</text>
</comment>
<evidence type="ECO:0000256" key="1">
    <source>
        <dbReference type="SAM" id="MobiDB-lite"/>
    </source>
</evidence>